<gene>
    <name evidence="1" type="ORF">PILCRDRAFT_231180</name>
</gene>
<evidence type="ECO:0000313" key="2">
    <source>
        <dbReference type="Proteomes" id="UP000054166"/>
    </source>
</evidence>
<accession>A0A0C3CFR0</accession>
<dbReference type="InParanoid" id="A0A0C3CFR0"/>
<proteinExistence type="predicted"/>
<keyword evidence="2" id="KW-1185">Reference proteome</keyword>
<protein>
    <submittedName>
        <fullName evidence="1">Uncharacterized protein</fullName>
    </submittedName>
</protein>
<sequence>MYAFAVRERHKAFADRTLITSLPIRGYLILHHLQPLTLYTHTSHTQNNYATPEAAPGPTVLATPPRTKLLAGTLTAPVVMVVLASPESASAK</sequence>
<dbReference type="AlphaFoldDB" id="A0A0C3CFR0"/>
<reference evidence="1 2" key="1">
    <citation type="submission" date="2014-04" db="EMBL/GenBank/DDBJ databases">
        <authorList>
            <consortium name="DOE Joint Genome Institute"/>
            <person name="Kuo A."/>
            <person name="Tarkka M."/>
            <person name="Buscot F."/>
            <person name="Kohler A."/>
            <person name="Nagy L.G."/>
            <person name="Floudas D."/>
            <person name="Copeland A."/>
            <person name="Barry K.W."/>
            <person name="Cichocki N."/>
            <person name="Veneault-Fourrey C."/>
            <person name="LaButti K."/>
            <person name="Lindquist E.A."/>
            <person name="Lipzen A."/>
            <person name="Lundell T."/>
            <person name="Morin E."/>
            <person name="Murat C."/>
            <person name="Sun H."/>
            <person name="Tunlid A."/>
            <person name="Henrissat B."/>
            <person name="Grigoriev I.V."/>
            <person name="Hibbett D.S."/>
            <person name="Martin F."/>
            <person name="Nordberg H.P."/>
            <person name="Cantor M.N."/>
            <person name="Hua S.X."/>
        </authorList>
    </citation>
    <scope>NUCLEOTIDE SEQUENCE [LARGE SCALE GENOMIC DNA]</scope>
    <source>
        <strain evidence="1 2">F 1598</strain>
    </source>
</reference>
<name>A0A0C3CFR0_PILCF</name>
<reference evidence="2" key="2">
    <citation type="submission" date="2015-01" db="EMBL/GenBank/DDBJ databases">
        <title>Evolutionary Origins and Diversification of the Mycorrhizal Mutualists.</title>
        <authorList>
            <consortium name="DOE Joint Genome Institute"/>
            <consortium name="Mycorrhizal Genomics Consortium"/>
            <person name="Kohler A."/>
            <person name="Kuo A."/>
            <person name="Nagy L.G."/>
            <person name="Floudas D."/>
            <person name="Copeland A."/>
            <person name="Barry K.W."/>
            <person name="Cichocki N."/>
            <person name="Veneault-Fourrey C."/>
            <person name="LaButti K."/>
            <person name="Lindquist E.A."/>
            <person name="Lipzen A."/>
            <person name="Lundell T."/>
            <person name="Morin E."/>
            <person name="Murat C."/>
            <person name="Riley R."/>
            <person name="Ohm R."/>
            <person name="Sun H."/>
            <person name="Tunlid A."/>
            <person name="Henrissat B."/>
            <person name="Grigoriev I.V."/>
            <person name="Hibbett D.S."/>
            <person name="Martin F."/>
        </authorList>
    </citation>
    <scope>NUCLEOTIDE SEQUENCE [LARGE SCALE GENOMIC DNA]</scope>
    <source>
        <strain evidence="2">F 1598</strain>
    </source>
</reference>
<evidence type="ECO:0000313" key="1">
    <source>
        <dbReference type="EMBL" id="KIM88577.1"/>
    </source>
</evidence>
<organism evidence="1 2">
    <name type="scientific">Piloderma croceum (strain F 1598)</name>
    <dbReference type="NCBI Taxonomy" id="765440"/>
    <lineage>
        <taxon>Eukaryota</taxon>
        <taxon>Fungi</taxon>
        <taxon>Dikarya</taxon>
        <taxon>Basidiomycota</taxon>
        <taxon>Agaricomycotina</taxon>
        <taxon>Agaricomycetes</taxon>
        <taxon>Agaricomycetidae</taxon>
        <taxon>Atheliales</taxon>
        <taxon>Atheliaceae</taxon>
        <taxon>Piloderma</taxon>
    </lineage>
</organism>
<dbReference type="EMBL" id="KN832976">
    <property type="protein sequence ID" value="KIM88577.1"/>
    <property type="molecule type" value="Genomic_DNA"/>
</dbReference>
<dbReference type="Proteomes" id="UP000054166">
    <property type="component" value="Unassembled WGS sequence"/>
</dbReference>
<dbReference type="HOGENOM" id="CLU_2414069_0_0_1"/>